<evidence type="ECO:0008006" key="19">
    <source>
        <dbReference type="Google" id="ProtNLM"/>
    </source>
</evidence>
<keyword evidence="12" id="KW-1133">Transmembrane helix</keyword>
<evidence type="ECO:0000256" key="4">
    <source>
        <dbReference type="ARBA" id="ARBA00022670"/>
    </source>
</evidence>
<accession>A0ABD1CME9</accession>
<evidence type="ECO:0000256" key="3">
    <source>
        <dbReference type="ARBA" id="ARBA00010550"/>
    </source>
</evidence>
<keyword evidence="9" id="KW-0067">ATP-binding</keyword>
<evidence type="ECO:0000256" key="11">
    <source>
        <dbReference type="SAM" id="MobiDB-lite"/>
    </source>
</evidence>
<dbReference type="PANTHER" id="PTHR43655:SF8">
    <property type="entry name" value="PARAPLEGIN"/>
    <property type="match status" value="1"/>
</dbReference>
<dbReference type="AlphaFoldDB" id="A0ABD1CME9"/>
<evidence type="ECO:0000259" key="16">
    <source>
        <dbReference type="Pfam" id="PF17862"/>
    </source>
</evidence>
<dbReference type="Proteomes" id="UP001562425">
    <property type="component" value="Unassembled WGS sequence"/>
</dbReference>
<proteinExistence type="inferred from homology"/>
<keyword evidence="6" id="KW-0547">Nucleotide-binding</keyword>
<gene>
    <name evidence="17" type="ORF">pipiens_016160</name>
</gene>
<dbReference type="PANTHER" id="PTHR43655">
    <property type="entry name" value="ATP-DEPENDENT PROTEASE"/>
    <property type="match status" value="1"/>
</dbReference>
<dbReference type="Gene3D" id="1.10.8.60">
    <property type="match status" value="1"/>
</dbReference>
<evidence type="ECO:0000256" key="5">
    <source>
        <dbReference type="ARBA" id="ARBA00022723"/>
    </source>
</evidence>
<feature type="transmembrane region" description="Helical" evidence="12">
    <location>
        <begin position="181"/>
        <end position="199"/>
    </location>
</feature>
<comment type="cofactor">
    <cofactor evidence="1">
        <name>Zn(2+)</name>
        <dbReference type="ChEBI" id="CHEBI:29105"/>
    </cofactor>
</comment>
<dbReference type="GO" id="GO:0046872">
    <property type="term" value="F:metal ion binding"/>
    <property type="evidence" value="ECO:0007669"/>
    <property type="project" value="UniProtKB-KW"/>
</dbReference>
<evidence type="ECO:0000259" key="14">
    <source>
        <dbReference type="Pfam" id="PF00004"/>
    </source>
</evidence>
<dbReference type="InterPro" id="IPR027417">
    <property type="entry name" value="P-loop_NTPase"/>
</dbReference>
<feature type="chain" id="PRO_5044827227" description="Paraplegin" evidence="13">
    <location>
        <begin position="23"/>
        <end position="504"/>
    </location>
</feature>
<feature type="non-terminal residue" evidence="17">
    <location>
        <position position="504"/>
    </location>
</feature>
<dbReference type="GO" id="GO:0005524">
    <property type="term" value="F:ATP binding"/>
    <property type="evidence" value="ECO:0007669"/>
    <property type="project" value="UniProtKB-KW"/>
</dbReference>
<dbReference type="Pfam" id="PF00004">
    <property type="entry name" value="AAA"/>
    <property type="match status" value="1"/>
</dbReference>
<feature type="domain" description="ATPase AAA-type core" evidence="14">
    <location>
        <begin position="239"/>
        <end position="322"/>
    </location>
</feature>
<evidence type="ECO:0000256" key="8">
    <source>
        <dbReference type="ARBA" id="ARBA00022833"/>
    </source>
</evidence>
<dbReference type="GO" id="GO:0008237">
    <property type="term" value="F:metallopeptidase activity"/>
    <property type="evidence" value="ECO:0007669"/>
    <property type="project" value="UniProtKB-KW"/>
</dbReference>
<evidence type="ECO:0000313" key="17">
    <source>
        <dbReference type="EMBL" id="KAL1377586.1"/>
    </source>
</evidence>
<dbReference type="InterPro" id="IPR050928">
    <property type="entry name" value="ATP-dep_Zn_Metalloprotease"/>
</dbReference>
<dbReference type="Gene3D" id="3.40.50.300">
    <property type="entry name" value="P-loop containing nucleotide triphosphate hydrolases"/>
    <property type="match status" value="1"/>
</dbReference>
<dbReference type="SUPFAM" id="SSF140990">
    <property type="entry name" value="FtsH protease domain-like"/>
    <property type="match status" value="1"/>
</dbReference>
<dbReference type="FunFam" id="1.10.8.60:FF:000033">
    <property type="entry name" value="paraplegin isoform X1"/>
    <property type="match status" value="1"/>
</dbReference>
<evidence type="ECO:0000256" key="10">
    <source>
        <dbReference type="ARBA" id="ARBA00023049"/>
    </source>
</evidence>
<keyword evidence="12" id="KW-0812">Transmembrane</keyword>
<keyword evidence="13" id="KW-0732">Signal</keyword>
<keyword evidence="12" id="KW-0472">Membrane</keyword>
<evidence type="ECO:0000256" key="7">
    <source>
        <dbReference type="ARBA" id="ARBA00022801"/>
    </source>
</evidence>
<dbReference type="GO" id="GO:0006508">
    <property type="term" value="P:proteolysis"/>
    <property type="evidence" value="ECO:0007669"/>
    <property type="project" value="UniProtKB-KW"/>
</dbReference>
<dbReference type="Pfam" id="PF17862">
    <property type="entry name" value="AAA_lid_3"/>
    <property type="match status" value="1"/>
</dbReference>
<dbReference type="Pfam" id="PF01434">
    <property type="entry name" value="Peptidase_M41"/>
    <property type="match status" value="1"/>
</dbReference>
<keyword evidence="4" id="KW-0645">Protease</keyword>
<evidence type="ECO:0000256" key="12">
    <source>
        <dbReference type="SAM" id="Phobius"/>
    </source>
</evidence>
<dbReference type="Gene3D" id="1.20.58.760">
    <property type="entry name" value="Peptidase M41"/>
    <property type="match status" value="1"/>
</dbReference>
<evidence type="ECO:0000313" key="18">
    <source>
        <dbReference type="Proteomes" id="UP001562425"/>
    </source>
</evidence>
<evidence type="ECO:0000256" key="6">
    <source>
        <dbReference type="ARBA" id="ARBA00022741"/>
    </source>
</evidence>
<dbReference type="InterPro" id="IPR041569">
    <property type="entry name" value="AAA_lid_3"/>
</dbReference>
<comment type="similarity">
    <text evidence="2">In the C-terminal section; belongs to the peptidase M41 family.</text>
</comment>
<dbReference type="InterPro" id="IPR000642">
    <property type="entry name" value="Peptidase_M41"/>
</dbReference>
<keyword evidence="8" id="KW-0862">Zinc</keyword>
<feature type="domain" description="Peptidase M41" evidence="15">
    <location>
        <begin position="407"/>
        <end position="503"/>
    </location>
</feature>
<evidence type="ECO:0000256" key="1">
    <source>
        <dbReference type="ARBA" id="ARBA00001947"/>
    </source>
</evidence>
<keyword evidence="18" id="KW-1185">Reference proteome</keyword>
<dbReference type="SUPFAM" id="SSF52540">
    <property type="entry name" value="P-loop containing nucleoside triphosphate hydrolases"/>
    <property type="match status" value="1"/>
</dbReference>
<evidence type="ECO:0000259" key="15">
    <source>
        <dbReference type="Pfam" id="PF01434"/>
    </source>
</evidence>
<feature type="region of interest" description="Disordered" evidence="11">
    <location>
        <begin position="147"/>
        <end position="171"/>
    </location>
</feature>
<organism evidence="17 18">
    <name type="scientific">Culex pipiens pipiens</name>
    <name type="common">Northern house mosquito</name>
    <dbReference type="NCBI Taxonomy" id="38569"/>
    <lineage>
        <taxon>Eukaryota</taxon>
        <taxon>Metazoa</taxon>
        <taxon>Ecdysozoa</taxon>
        <taxon>Arthropoda</taxon>
        <taxon>Hexapoda</taxon>
        <taxon>Insecta</taxon>
        <taxon>Pterygota</taxon>
        <taxon>Neoptera</taxon>
        <taxon>Endopterygota</taxon>
        <taxon>Diptera</taxon>
        <taxon>Nematocera</taxon>
        <taxon>Culicoidea</taxon>
        <taxon>Culicidae</taxon>
        <taxon>Culicinae</taxon>
        <taxon>Culicini</taxon>
        <taxon>Culex</taxon>
        <taxon>Culex</taxon>
    </lineage>
</organism>
<comment type="caution">
    <text evidence="17">The sequence shown here is derived from an EMBL/GenBank/DDBJ whole genome shotgun (WGS) entry which is preliminary data.</text>
</comment>
<feature type="compositionally biased region" description="Basic and acidic residues" evidence="11">
    <location>
        <begin position="152"/>
        <end position="171"/>
    </location>
</feature>
<reference evidence="17 18" key="1">
    <citation type="submission" date="2024-05" db="EMBL/GenBank/DDBJ databases">
        <title>Culex pipiens pipiens assembly and annotation.</title>
        <authorList>
            <person name="Alout H."/>
            <person name="Durand T."/>
        </authorList>
    </citation>
    <scope>NUCLEOTIDE SEQUENCE [LARGE SCALE GENOMIC DNA]</scope>
    <source>
        <strain evidence="17">HA-2024</strain>
        <tissue evidence="17">Whole body</tissue>
    </source>
</reference>
<dbReference type="InterPro" id="IPR037219">
    <property type="entry name" value="Peptidase_M41-like"/>
</dbReference>
<keyword evidence="10" id="KW-0482">Metalloprotease</keyword>
<keyword evidence="5" id="KW-0479">Metal-binding</keyword>
<dbReference type="EMBL" id="JBEHCU010010868">
    <property type="protein sequence ID" value="KAL1377586.1"/>
    <property type="molecule type" value="Genomic_DNA"/>
</dbReference>
<evidence type="ECO:0000256" key="2">
    <source>
        <dbReference type="ARBA" id="ARBA00010044"/>
    </source>
</evidence>
<feature type="signal peptide" evidence="13">
    <location>
        <begin position="1"/>
        <end position="22"/>
    </location>
</feature>
<protein>
    <recommendedName>
        <fullName evidence="19">Paraplegin</fullName>
    </recommendedName>
</protein>
<evidence type="ECO:0000256" key="13">
    <source>
        <dbReference type="SAM" id="SignalP"/>
    </source>
</evidence>
<evidence type="ECO:0000256" key="9">
    <source>
        <dbReference type="ARBA" id="ARBA00022840"/>
    </source>
</evidence>
<keyword evidence="7" id="KW-0378">Hydrolase</keyword>
<sequence>MGVLKMGTFAALLHGLARCQRAQPKQTARAVSSATGLRAKNFITRTNFYWWKSAPPECSSDFLDNLHKKMLRLERYAKHLLANRFVRSYVPATTNPSPAVRATPPSVTPPNAHQQRQLAAECRAIVQLFSRSYGIPQQVLLRSLHTSARMGQKQDDGGDRGKKKGNDDDKEKMMSVVTKTLMWMIAIYMLVGFLTMVVPNKNRPETATRYVSWHEFVHHMLAVGEVKEVVVHPDMEMESRKRTPCIIYIDEVDAIGRQRDGGGSFGGVSSGESEQTLNQLLVEMDGIASKEGVLMLASTNRADILDKALLRPGRFDRHILIDLPNLSERREIFEKHLSGIKLEATPDKYAARLATLTPGFSGADIANVCNEAALHAARTSQKVVTTTNLEYAVERLVGGTEKRSHALSHAERRVIAFHESGHALVGWLLPHSDVLLKVTIVPRTSLALGFAQYTPREQKLYSQEQLFDKMCMALGGRAAENLTFDRITTGAQNDLEKVTKMAYA</sequence>
<comment type="similarity">
    <text evidence="3">In the N-terminal section; belongs to the AAA ATPase family.</text>
</comment>
<feature type="domain" description="AAA ATPase AAA+ lid" evidence="16">
    <location>
        <begin position="352"/>
        <end position="390"/>
    </location>
</feature>
<name>A0ABD1CME9_CULPP</name>
<dbReference type="InterPro" id="IPR003959">
    <property type="entry name" value="ATPase_AAA_core"/>
</dbReference>